<organism evidence="4 5">
    <name type="scientific">Nocardia arthritidis</name>
    <dbReference type="NCBI Taxonomy" id="228602"/>
    <lineage>
        <taxon>Bacteria</taxon>
        <taxon>Bacillati</taxon>
        <taxon>Actinomycetota</taxon>
        <taxon>Actinomycetes</taxon>
        <taxon>Mycobacteriales</taxon>
        <taxon>Nocardiaceae</taxon>
        <taxon>Nocardia</taxon>
    </lineage>
</organism>
<dbReference type="KEGG" id="nah:F5544_36320"/>
<dbReference type="AlphaFoldDB" id="A0A6G9YQ96"/>
<dbReference type="PANTHER" id="PTHR43798">
    <property type="entry name" value="MONOACYLGLYCEROL LIPASE"/>
    <property type="match status" value="1"/>
</dbReference>
<dbReference type="PANTHER" id="PTHR43798:SF31">
    <property type="entry name" value="AB HYDROLASE SUPERFAMILY PROTEIN YCLE"/>
    <property type="match status" value="1"/>
</dbReference>
<dbReference type="InterPro" id="IPR000639">
    <property type="entry name" value="Epox_hydrolase-like"/>
</dbReference>
<keyword evidence="5" id="KW-1185">Reference proteome</keyword>
<evidence type="ECO:0000259" key="3">
    <source>
        <dbReference type="Pfam" id="PF00561"/>
    </source>
</evidence>
<dbReference type="SUPFAM" id="SSF53474">
    <property type="entry name" value="alpha/beta-Hydrolases"/>
    <property type="match status" value="1"/>
</dbReference>
<reference evidence="4 5" key="1">
    <citation type="journal article" date="2019" name="ACS Chem. Biol.">
        <title>Identification and Mobilization of a Cryptic Antibiotic Biosynthesis Gene Locus from a Human-Pathogenic Nocardia Isolate.</title>
        <authorList>
            <person name="Herisse M."/>
            <person name="Ishida K."/>
            <person name="Porter J.L."/>
            <person name="Howden B."/>
            <person name="Hertweck C."/>
            <person name="Stinear T.P."/>
            <person name="Pidot S.J."/>
        </authorList>
    </citation>
    <scope>NUCLEOTIDE SEQUENCE [LARGE SCALE GENOMIC DNA]</scope>
    <source>
        <strain evidence="4 5">AUSMDU00012717</strain>
    </source>
</reference>
<dbReference type="InterPro" id="IPR000073">
    <property type="entry name" value="AB_hydrolase_1"/>
</dbReference>
<evidence type="ECO:0000256" key="1">
    <source>
        <dbReference type="ARBA" id="ARBA00022801"/>
    </source>
</evidence>
<dbReference type="GO" id="GO:0016787">
    <property type="term" value="F:hydrolase activity"/>
    <property type="evidence" value="ECO:0007669"/>
    <property type="project" value="UniProtKB-KW"/>
</dbReference>
<gene>
    <name evidence="4" type="ORF">F5544_36320</name>
</gene>
<feature type="region of interest" description="Disordered" evidence="2">
    <location>
        <begin position="46"/>
        <end position="69"/>
    </location>
</feature>
<dbReference type="Proteomes" id="UP000503540">
    <property type="component" value="Chromosome"/>
</dbReference>
<evidence type="ECO:0000256" key="2">
    <source>
        <dbReference type="SAM" id="MobiDB-lite"/>
    </source>
</evidence>
<feature type="compositionally biased region" description="Basic and acidic residues" evidence="2">
    <location>
        <begin position="54"/>
        <end position="69"/>
    </location>
</feature>
<evidence type="ECO:0000313" key="4">
    <source>
        <dbReference type="EMBL" id="QIS15093.1"/>
    </source>
</evidence>
<sequence length="379" mass="41782">MRGDRRARRRSGPAGGRPGRRRERIRDHRVRAARIHRRATGLLQGACPLAPHHHPADQERHREGGAHGDRGLTARATVVVRASQSRTPARGAIVPIFHHRGRAVVYDRWGDGPPLVLLHNAGTQRHIWDDQVTVLRRSYEVFALDLPGYGESERPADGYRLTDYARLLEAFLAAGGHTDVVLIGNCLGAATSLRYAMTHPDNVRALVLINPLTWNTVSGGRCGPLAWADARLPLGPLADRLALPGPVVSRIINEQLGVRGRQRGLRHSPRLTAHWGDRGRLRALHGLVQDFPNYRELDTFTPTADFPPRCMIWGKQNRILSAAAGARLADTLRPQSSAVLSDCGHLPMVEDPERITGLITEFLGSAAVRPYREAGPLAR</sequence>
<name>A0A6G9YQ96_9NOCA</name>
<protein>
    <submittedName>
        <fullName evidence="4">Alpha/beta fold hydrolase</fullName>
    </submittedName>
</protein>
<dbReference type="Gene3D" id="3.40.50.1820">
    <property type="entry name" value="alpha/beta hydrolase"/>
    <property type="match status" value="1"/>
</dbReference>
<feature type="region of interest" description="Disordered" evidence="2">
    <location>
        <begin position="1"/>
        <end position="26"/>
    </location>
</feature>
<feature type="compositionally biased region" description="Basic residues" evidence="2">
    <location>
        <begin position="1"/>
        <end position="11"/>
    </location>
</feature>
<dbReference type="InterPro" id="IPR050266">
    <property type="entry name" value="AB_hydrolase_sf"/>
</dbReference>
<feature type="domain" description="AB hydrolase-1" evidence="3">
    <location>
        <begin position="113"/>
        <end position="352"/>
    </location>
</feature>
<dbReference type="Pfam" id="PF00561">
    <property type="entry name" value="Abhydrolase_1"/>
    <property type="match status" value="1"/>
</dbReference>
<evidence type="ECO:0000313" key="5">
    <source>
        <dbReference type="Proteomes" id="UP000503540"/>
    </source>
</evidence>
<dbReference type="InterPro" id="IPR029058">
    <property type="entry name" value="AB_hydrolase_fold"/>
</dbReference>
<keyword evidence="1 4" id="KW-0378">Hydrolase</keyword>
<dbReference type="EMBL" id="CP046172">
    <property type="protein sequence ID" value="QIS15093.1"/>
    <property type="molecule type" value="Genomic_DNA"/>
</dbReference>
<accession>A0A6G9YQ96</accession>
<dbReference type="GO" id="GO:0016020">
    <property type="term" value="C:membrane"/>
    <property type="evidence" value="ECO:0007669"/>
    <property type="project" value="TreeGrafter"/>
</dbReference>
<proteinExistence type="predicted"/>
<dbReference type="PRINTS" id="PR00412">
    <property type="entry name" value="EPOXHYDRLASE"/>
</dbReference>
<dbReference type="PRINTS" id="PR00111">
    <property type="entry name" value="ABHYDROLASE"/>
</dbReference>